<evidence type="ECO:0000313" key="2">
    <source>
        <dbReference type="EMBL" id="KAL0257029.1"/>
    </source>
</evidence>
<sequence length="302" mass="33309">MASTTNSSSPVADMPYSQKLALVNTNAMITIKWIDEKTSQPMTLSNVPKAMLLAFSASAKQYFATTPKHGNVYNLGTISGLSFGAVRYVVNALVATCRARDGPNALLPAVYTDATDVLRHLKCLAAAKKLGLVRSVQYVYRGAAMDAVRAADKVTGDDFDYFLHAFGSNKCNEPMLLRHIVNVVVFTELTDEEESPDTLHINKVVTSNRDLAVMKKAAEVEVHKKLTARKEMEEKRAAEKAAKQKSRLDYLDRKAKREAAQQKREAAKQKARNGERALSEAEVNEMSKHAGPRTATISHKLR</sequence>
<dbReference type="GeneID" id="92011924"/>
<evidence type="ECO:0000313" key="3">
    <source>
        <dbReference type="Proteomes" id="UP001430584"/>
    </source>
</evidence>
<dbReference type="Proteomes" id="UP001430584">
    <property type="component" value="Unassembled WGS sequence"/>
</dbReference>
<reference evidence="2 3" key="1">
    <citation type="submission" date="2024-02" db="EMBL/GenBank/DDBJ databases">
        <title>De novo assembly and annotation of 12 fungi associated with fruit tree decline syndrome in Ontario, Canada.</title>
        <authorList>
            <person name="Sulman M."/>
            <person name="Ellouze W."/>
            <person name="Ilyukhin E."/>
        </authorList>
    </citation>
    <scope>NUCLEOTIDE SEQUENCE [LARGE SCALE GENOMIC DNA]</scope>
    <source>
        <strain evidence="2 3">FDS-637</strain>
    </source>
</reference>
<accession>A0ABR3C939</accession>
<protein>
    <submittedName>
        <fullName evidence="2">Uncharacterized protein</fullName>
    </submittedName>
</protein>
<feature type="compositionally biased region" description="Basic and acidic residues" evidence="1">
    <location>
        <begin position="230"/>
        <end position="279"/>
    </location>
</feature>
<feature type="region of interest" description="Disordered" evidence="1">
    <location>
        <begin position="230"/>
        <end position="302"/>
    </location>
</feature>
<organism evidence="2 3">
    <name type="scientific">Diplodia seriata</name>
    <dbReference type="NCBI Taxonomy" id="420778"/>
    <lineage>
        <taxon>Eukaryota</taxon>
        <taxon>Fungi</taxon>
        <taxon>Dikarya</taxon>
        <taxon>Ascomycota</taxon>
        <taxon>Pezizomycotina</taxon>
        <taxon>Dothideomycetes</taxon>
        <taxon>Dothideomycetes incertae sedis</taxon>
        <taxon>Botryosphaeriales</taxon>
        <taxon>Botryosphaeriaceae</taxon>
        <taxon>Diplodia</taxon>
    </lineage>
</organism>
<dbReference type="EMBL" id="JAJVCZ030000008">
    <property type="protein sequence ID" value="KAL0257029.1"/>
    <property type="molecule type" value="Genomic_DNA"/>
</dbReference>
<evidence type="ECO:0000256" key="1">
    <source>
        <dbReference type="SAM" id="MobiDB-lite"/>
    </source>
</evidence>
<comment type="caution">
    <text evidence="2">The sequence shown here is derived from an EMBL/GenBank/DDBJ whole genome shotgun (WGS) entry which is preliminary data.</text>
</comment>
<proteinExistence type="predicted"/>
<keyword evidence="3" id="KW-1185">Reference proteome</keyword>
<name>A0ABR3C939_9PEZI</name>
<gene>
    <name evidence="2" type="ORF">SLS55_007839</name>
</gene>
<dbReference type="RefSeq" id="XP_066630058.1">
    <property type="nucleotide sequence ID" value="XM_066779254.1"/>
</dbReference>